<dbReference type="GO" id="GO:0001725">
    <property type="term" value="C:stress fiber"/>
    <property type="evidence" value="ECO:0007669"/>
    <property type="project" value="TreeGrafter"/>
</dbReference>
<feature type="compositionally biased region" description="Low complexity" evidence="10">
    <location>
        <begin position="58"/>
        <end position="70"/>
    </location>
</feature>
<feature type="domain" description="LIM zinc-binding" evidence="11">
    <location>
        <begin position="687"/>
        <end position="746"/>
    </location>
</feature>
<feature type="region of interest" description="Disordered" evidence="10">
    <location>
        <begin position="1329"/>
        <end position="1353"/>
    </location>
</feature>
<evidence type="ECO:0000313" key="12">
    <source>
        <dbReference type="EMBL" id="KAH9517233.1"/>
    </source>
</evidence>
<gene>
    <name evidence="12" type="primary">FHL2_2</name>
    <name evidence="12" type="ORF">DERF_007915</name>
</gene>
<dbReference type="InterPro" id="IPR001781">
    <property type="entry name" value="Znf_LIM"/>
</dbReference>
<comment type="caution">
    <text evidence="12">The sequence shown here is derived from an EMBL/GenBank/DDBJ whole genome shotgun (WGS) entry which is preliminary data.</text>
</comment>
<feature type="region of interest" description="Disordered" evidence="10">
    <location>
        <begin position="629"/>
        <end position="650"/>
    </location>
</feature>
<organism evidence="12 13">
    <name type="scientific">Dermatophagoides farinae</name>
    <name type="common">American house dust mite</name>
    <dbReference type="NCBI Taxonomy" id="6954"/>
    <lineage>
        <taxon>Eukaryota</taxon>
        <taxon>Metazoa</taxon>
        <taxon>Ecdysozoa</taxon>
        <taxon>Arthropoda</taxon>
        <taxon>Chelicerata</taxon>
        <taxon>Arachnida</taxon>
        <taxon>Acari</taxon>
        <taxon>Acariformes</taxon>
        <taxon>Sarcoptiformes</taxon>
        <taxon>Astigmata</taxon>
        <taxon>Psoroptidia</taxon>
        <taxon>Analgoidea</taxon>
        <taxon>Pyroglyphidae</taxon>
        <taxon>Dermatophagoidinae</taxon>
        <taxon>Dermatophagoides</taxon>
    </lineage>
</organism>
<feature type="compositionally biased region" description="Polar residues" evidence="10">
    <location>
        <begin position="197"/>
        <end position="207"/>
    </location>
</feature>
<evidence type="ECO:0000256" key="4">
    <source>
        <dbReference type="ARBA" id="ARBA00022737"/>
    </source>
</evidence>
<dbReference type="FunFam" id="2.10.110.10:FF:000009">
    <property type="entry name" value="Paxillin isoform 1"/>
    <property type="match status" value="4"/>
</dbReference>
<keyword evidence="6" id="KW-0965">Cell junction</keyword>
<evidence type="ECO:0000256" key="6">
    <source>
        <dbReference type="ARBA" id="ARBA00022949"/>
    </source>
</evidence>
<feature type="domain" description="LIM zinc-binding" evidence="11">
    <location>
        <begin position="360"/>
        <end position="419"/>
    </location>
</feature>
<dbReference type="GO" id="GO:0046872">
    <property type="term" value="F:metal ion binding"/>
    <property type="evidence" value="ECO:0007669"/>
    <property type="project" value="UniProtKB-KW"/>
</dbReference>
<feature type="domain" description="LIM zinc-binding" evidence="11">
    <location>
        <begin position="420"/>
        <end position="477"/>
    </location>
</feature>
<dbReference type="InterPro" id="IPR050604">
    <property type="entry name" value="PDZ-LIM_domain"/>
</dbReference>
<reference evidence="12" key="2">
    <citation type="journal article" date="2022" name="Res Sq">
        <title>Comparative Genomics Reveals Insights into the Divergent Evolution of Astigmatic Mites and Household Pest Adaptations.</title>
        <authorList>
            <person name="Xiong Q."/>
            <person name="Wan A.T.-Y."/>
            <person name="Liu X.-Y."/>
            <person name="Fung C.S.-H."/>
            <person name="Xiao X."/>
            <person name="Malainual N."/>
            <person name="Hou J."/>
            <person name="Wang L."/>
            <person name="Wang M."/>
            <person name="Yang K."/>
            <person name="Cui Y."/>
            <person name="Leung E."/>
            <person name="Nong W."/>
            <person name="Shin S.-K."/>
            <person name="Au S."/>
            <person name="Jeong K.Y."/>
            <person name="Chew F.T."/>
            <person name="Hui J."/>
            <person name="Leung T.F."/>
            <person name="Tungtrongchitr A."/>
            <person name="Zhong N."/>
            <person name="Liu Z."/>
            <person name="Tsui S."/>
        </authorList>
    </citation>
    <scope>NUCLEOTIDE SEQUENCE</scope>
    <source>
        <strain evidence="12">Derf</strain>
        <tissue evidence="12">Whole organism</tissue>
    </source>
</reference>
<feature type="region of interest" description="Disordered" evidence="10">
    <location>
        <begin position="280"/>
        <end position="311"/>
    </location>
</feature>
<dbReference type="PROSITE" id="PS50023">
    <property type="entry name" value="LIM_DOMAIN_2"/>
    <property type="match status" value="12"/>
</dbReference>
<evidence type="ECO:0000256" key="9">
    <source>
        <dbReference type="PROSITE-ProRule" id="PRU00125"/>
    </source>
</evidence>
<dbReference type="EMBL" id="ASGP02000003">
    <property type="protein sequence ID" value="KAH9517233.1"/>
    <property type="molecule type" value="Genomic_DNA"/>
</dbReference>
<dbReference type="SMART" id="SM00132">
    <property type="entry name" value="LIM"/>
    <property type="match status" value="13"/>
</dbReference>
<feature type="region of interest" description="Disordered" evidence="10">
    <location>
        <begin position="180"/>
        <end position="210"/>
    </location>
</feature>
<evidence type="ECO:0000256" key="5">
    <source>
        <dbReference type="ARBA" id="ARBA00022833"/>
    </source>
</evidence>
<evidence type="ECO:0000256" key="2">
    <source>
        <dbReference type="ARBA" id="ARBA00022490"/>
    </source>
</evidence>
<keyword evidence="4" id="KW-0677">Repeat</keyword>
<feature type="region of interest" description="Disordered" evidence="10">
    <location>
        <begin position="125"/>
        <end position="145"/>
    </location>
</feature>
<feature type="compositionally biased region" description="Polar residues" evidence="10">
    <location>
        <begin position="1"/>
        <end position="24"/>
    </location>
</feature>
<evidence type="ECO:0000256" key="8">
    <source>
        <dbReference type="ARBA" id="ARBA00037833"/>
    </source>
</evidence>
<dbReference type="PANTHER" id="PTHR24214:SF38">
    <property type="entry name" value="PDZ AND LIM DOMAIN PROTEIN ZASP-RELATED"/>
    <property type="match status" value="1"/>
</dbReference>
<dbReference type="GO" id="GO:0055120">
    <property type="term" value="C:striated muscle dense body"/>
    <property type="evidence" value="ECO:0007669"/>
    <property type="project" value="UniProtKB-ARBA"/>
</dbReference>
<dbReference type="GO" id="GO:0031430">
    <property type="term" value="C:M band"/>
    <property type="evidence" value="ECO:0007669"/>
    <property type="project" value="UniProtKB-SubCell"/>
</dbReference>
<evidence type="ECO:0000313" key="13">
    <source>
        <dbReference type="Proteomes" id="UP000790347"/>
    </source>
</evidence>
<dbReference type="GO" id="GO:0005912">
    <property type="term" value="C:adherens junction"/>
    <property type="evidence" value="ECO:0007669"/>
    <property type="project" value="TreeGrafter"/>
</dbReference>
<feature type="domain" description="LIM zinc-binding" evidence="11">
    <location>
        <begin position="1165"/>
        <end position="1225"/>
    </location>
</feature>
<dbReference type="GO" id="GO:0003779">
    <property type="term" value="F:actin binding"/>
    <property type="evidence" value="ECO:0007669"/>
    <property type="project" value="TreeGrafter"/>
</dbReference>
<dbReference type="FunFam" id="2.10.110.10:FF:000018">
    <property type="entry name" value="Paxillin isoform 1"/>
    <property type="match status" value="1"/>
</dbReference>
<dbReference type="Pfam" id="PF00412">
    <property type="entry name" value="LIM"/>
    <property type="match status" value="13"/>
</dbReference>
<dbReference type="GO" id="GO:0061061">
    <property type="term" value="P:muscle structure development"/>
    <property type="evidence" value="ECO:0007669"/>
    <property type="project" value="TreeGrafter"/>
</dbReference>
<feature type="domain" description="LIM zinc-binding" evidence="11">
    <location>
        <begin position="866"/>
        <end position="924"/>
    </location>
</feature>
<feature type="domain" description="LIM zinc-binding" evidence="11">
    <location>
        <begin position="1045"/>
        <end position="1104"/>
    </location>
</feature>
<keyword evidence="7 9" id="KW-0440">LIM domain</keyword>
<dbReference type="FunFam" id="2.10.110.10:FF:000008">
    <property type="entry name" value="Paxillin isoform 1"/>
    <property type="match status" value="3"/>
</dbReference>
<dbReference type="SUPFAM" id="SSF57716">
    <property type="entry name" value="Glucocorticoid receptor-like (DNA-binding domain)"/>
    <property type="match status" value="14"/>
</dbReference>
<dbReference type="Proteomes" id="UP000790347">
    <property type="component" value="Unassembled WGS sequence"/>
</dbReference>
<dbReference type="GO" id="GO:0030036">
    <property type="term" value="P:actin cytoskeleton organization"/>
    <property type="evidence" value="ECO:0007669"/>
    <property type="project" value="TreeGrafter"/>
</dbReference>
<keyword evidence="2" id="KW-0963">Cytoplasm</keyword>
<protein>
    <submittedName>
        <fullName evidence="12">Four and a half LIM domains protein 2</fullName>
    </submittedName>
</protein>
<feature type="domain" description="LIM zinc-binding" evidence="11">
    <location>
        <begin position="925"/>
        <end position="984"/>
    </location>
</feature>
<evidence type="ECO:0000256" key="1">
    <source>
        <dbReference type="ARBA" id="ARBA00004282"/>
    </source>
</evidence>
<reference evidence="12" key="1">
    <citation type="submission" date="2013-05" db="EMBL/GenBank/DDBJ databases">
        <authorList>
            <person name="Yim A.K.Y."/>
            <person name="Chan T.F."/>
            <person name="Ji K.M."/>
            <person name="Liu X.Y."/>
            <person name="Zhou J.W."/>
            <person name="Li R.Q."/>
            <person name="Yang K.Y."/>
            <person name="Li J."/>
            <person name="Li M."/>
            <person name="Law P.T.W."/>
            <person name="Wu Y.L."/>
            <person name="Cai Z.L."/>
            <person name="Qin H."/>
            <person name="Bao Y."/>
            <person name="Leung R.K.K."/>
            <person name="Ng P.K.S."/>
            <person name="Zou J."/>
            <person name="Zhong X.J."/>
            <person name="Ran P.X."/>
            <person name="Zhong N.S."/>
            <person name="Liu Z.G."/>
            <person name="Tsui S.K.W."/>
        </authorList>
    </citation>
    <scope>NUCLEOTIDE SEQUENCE</scope>
    <source>
        <strain evidence="12">Derf</strain>
        <tissue evidence="12">Whole organism</tissue>
    </source>
</reference>
<feature type="domain" description="LIM zinc-binding" evidence="11">
    <location>
        <begin position="1105"/>
        <end position="1164"/>
    </location>
</feature>
<evidence type="ECO:0000256" key="7">
    <source>
        <dbReference type="ARBA" id="ARBA00023038"/>
    </source>
</evidence>
<feature type="region of interest" description="Disordered" evidence="10">
    <location>
        <begin position="1"/>
        <end position="70"/>
    </location>
</feature>
<dbReference type="GO" id="GO:0031941">
    <property type="term" value="C:filamentous actin"/>
    <property type="evidence" value="ECO:0007669"/>
    <property type="project" value="TreeGrafter"/>
</dbReference>
<dbReference type="Gene3D" id="2.10.110.10">
    <property type="entry name" value="Cysteine Rich Protein"/>
    <property type="match status" value="14"/>
</dbReference>
<feature type="domain" description="LIM zinc-binding" evidence="11">
    <location>
        <begin position="537"/>
        <end position="597"/>
    </location>
</feature>
<feature type="domain" description="LIM zinc-binding" evidence="11">
    <location>
        <begin position="478"/>
        <end position="536"/>
    </location>
</feature>
<evidence type="ECO:0000259" key="11">
    <source>
        <dbReference type="PROSITE" id="PS50023"/>
    </source>
</evidence>
<dbReference type="PANTHER" id="PTHR24214">
    <property type="entry name" value="PDZ AND LIM DOMAIN PROTEIN ZASP"/>
    <property type="match status" value="1"/>
</dbReference>
<dbReference type="GO" id="GO:0051371">
    <property type="term" value="F:muscle alpha-actinin binding"/>
    <property type="evidence" value="ECO:0007669"/>
    <property type="project" value="TreeGrafter"/>
</dbReference>
<dbReference type="OrthoDB" id="15567at2759"/>
<feature type="domain" description="LIM zinc-binding" evidence="11">
    <location>
        <begin position="808"/>
        <end position="865"/>
    </location>
</feature>
<keyword evidence="13" id="KW-1185">Reference proteome</keyword>
<dbReference type="CDD" id="cd08368">
    <property type="entry name" value="LIM"/>
    <property type="match status" value="4"/>
</dbReference>
<sequence length="1353" mass="153928">MASLQYQARSEYLSTNNKGGSTFDSSSLERSKSPLSSGGGQLITSAFVDGSPSSGVGTSTQDYSYATTTSSTSPMETIVQEYQTADGGIGKRVLKTFTTQQTTTKTTRYGSDGALRSETTIDSTTPYMRQTSPMPARSSSSMSKLTHHVDENCKHGHHHHHHNQKITKPAGYSLYHVERREETTRSSSGGSGDGGTQPISTTPTGSSRKVKFQDEEFINRKEFEQACSSLQSSTKDIDILPDPELDTDISLYSMEKTHTRKAHRIKEEGEKFEYNDFAMIPPTASKSPLPHRKTESRDRSPATTMDPRAPSPVHQLIVPQKYIETRTPSPKDKIDTTTEHNCKYHSHHLDYKYTPPPVKGPCGACGQYIVGSLVTALDQMWHPECFTCTNCDTILKPHKYVVENDKPYCKDCHLRLFGPPCNVCKKPTQSNRYNLLNRIWHPECFCCVECGKRLTPDNFVERLGSPYCMEDYHRLFSPKCCVCHLPIKDKAINALGKMWHPQCFKCTHCGIPLEERNFYEKNGLPYCEKDYMDLFHPKCYGCKKPITDGRQMIAMGHPWHPECFRCTVCVKPLTPETFKEYQGKPYCEKDFHNLFSPKCAGCTKPITDGKPVYNKGQYWHPDCDALYNRPTPPPPPPKSSTPIFQQPPPPEIDIESLLEPLLQEKPSFRPIESYHVDSGHNRPPIRPDCDGCHGPIEDDNYVSALGKNFHPDCFQCTECMKPLNPYNFYEKNGLPYCEDDYHRLFSPKCAGCKQPIKDNNYIRAMGKDWHPNCFQCHQCKIPLDPENFYEKNGKPYCENDYHKLFSPKCFACSKPIRGTPLRAMGHDWHPECFNCDKCRVPLSPDNFLEKNGRPYCPNCFDKLFLPKCFACSKPIQGTPLRAMGHDWHPECFNCDKCRVPLSPDNFLEKNGRPYCPNCFDKLFMPKCYGCSKPIKGTPLRAMGHDWHPECFNCDKCHIPLSPDNYYEKNGRPYCENDYHKLFSPKCCACNKPIKERPVFALGKEWHPQCFVCSHPACDRILDPNDFETHDGKPYCKFHFGELFLPKCFACKKPITDKVVSALGKTWHPECFACVQCGVPLDLNAFREKDGLPYCEADYHALFSPKCAACEAPIVEKCLTALNKTWHPEHFTCAHCNKAMSDDPDGYHEHESKGYCRPCYIELFAPYCRGCNKPIVDKICVTALNSKYHTDCFVCRDCGCALKNGNYFEFEGEPYCEEHFRCKMCPDCVRLRRAQNKFFSGAQQQQQPVGSNQHQHPVPQKMDNFIQQKIIDKATLPNATAANAQQKVTFANGTLPSSKNIQQQQQQPLYTTTTLPHHRTHDLIRHSPKKPIVTQSQQQQQRASTSPYSIRLGA</sequence>
<keyword evidence="5 9" id="KW-0862">Zinc</keyword>
<proteinExistence type="predicted"/>
<keyword evidence="3 9" id="KW-0479">Metal-binding</keyword>
<dbReference type="PROSITE" id="PS00478">
    <property type="entry name" value="LIM_DOMAIN_1"/>
    <property type="match status" value="10"/>
</dbReference>
<evidence type="ECO:0000256" key="3">
    <source>
        <dbReference type="ARBA" id="ARBA00022723"/>
    </source>
</evidence>
<feature type="compositionally biased region" description="Pro residues" evidence="10">
    <location>
        <begin position="630"/>
        <end position="650"/>
    </location>
</feature>
<accession>A0A922HZY5</accession>
<name>A0A922HZY5_DERFA</name>
<evidence type="ECO:0000256" key="10">
    <source>
        <dbReference type="SAM" id="MobiDB-lite"/>
    </source>
</evidence>
<comment type="subcellular location">
    <subcellularLocation>
        <location evidence="1">Cell junction</location>
    </subcellularLocation>
    <subcellularLocation>
        <location evidence="8">Cytoplasm</location>
        <location evidence="8">Myofibril</location>
        <location evidence="8">Sarcomere</location>
        <location evidence="8">M line</location>
    </subcellularLocation>
</comment>
<feature type="domain" description="LIM zinc-binding" evidence="11">
    <location>
        <begin position="747"/>
        <end position="807"/>
    </location>
</feature>
<feature type="compositionally biased region" description="Low complexity" evidence="10">
    <location>
        <begin position="132"/>
        <end position="143"/>
    </location>
</feature>